<accession>A0ABM3C5V1</accession>
<feature type="compositionally biased region" description="Basic residues" evidence="1">
    <location>
        <begin position="40"/>
        <end position="49"/>
    </location>
</feature>
<dbReference type="RefSeq" id="XP_070141892.1">
    <property type="nucleotide sequence ID" value="XM_070285791.1"/>
</dbReference>
<keyword evidence="2" id="KW-1185">Reference proteome</keyword>
<reference evidence="3 4" key="1">
    <citation type="submission" date="2025-05" db="UniProtKB">
        <authorList>
            <consortium name="RefSeq"/>
        </authorList>
    </citation>
    <scope>IDENTIFICATION</scope>
    <source>
        <strain evidence="3 4">14028-0561.14</strain>
        <tissue evidence="3 4">Whole fly</tissue>
    </source>
</reference>
<evidence type="ECO:0000256" key="1">
    <source>
        <dbReference type="SAM" id="MobiDB-lite"/>
    </source>
</evidence>
<evidence type="ECO:0000313" key="4">
    <source>
        <dbReference type="RefSeq" id="XP_070141892.1"/>
    </source>
</evidence>
<feature type="region of interest" description="Disordered" evidence="1">
    <location>
        <begin position="1"/>
        <end position="50"/>
    </location>
</feature>
<organism evidence="2 3">
    <name type="scientific">Drosophila kikkawai</name>
    <name type="common">Fruit fly</name>
    <dbReference type="NCBI Taxonomy" id="30033"/>
    <lineage>
        <taxon>Eukaryota</taxon>
        <taxon>Metazoa</taxon>
        <taxon>Ecdysozoa</taxon>
        <taxon>Arthropoda</taxon>
        <taxon>Hexapoda</taxon>
        <taxon>Insecta</taxon>
        <taxon>Pterygota</taxon>
        <taxon>Neoptera</taxon>
        <taxon>Endopterygota</taxon>
        <taxon>Diptera</taxon>
        <taxon>Brachycera</taxon>
        <taxon>Muscomorpha</taxon>
        <taxon>Ephydroidea</taxon>
        <taxon>Drosophilidae</taxon>
        <taxon>Drosophila</taxon>
        <taxon>Sophophora</taxon>
    </lineage>
</organism>
<dbReference type="Proteomes" id="UP001652661">
    <property type="component" value="Chromosome 3L"/>
</dbReference>
<evidence type="ECO:0000313" key="3">
    <source>
        <dbReference type="RefSeq" id="XP_041631433.1"/>
    </source>
</evidence>
<protein>
    <submittedName>
        <fullName evidence="3 4">Uncharacterized protein</fullName>
    </submittedName>
</protein>
<dbReference type="RefSeq" id="XP_041631433.1">
    <property type="nucleotide sequence ID" value="XM_041775499.2"/>
</dbReference>
<feature type="compositionally biased region" description="Polar residues" evidence="1">
    <location>
        <begin position="98"/>
        <end position="111"/>
    </location>
</feature>
<name>A0ABM3C5V1_DROKI</name>
<sequence length="146" mass="16606">MSKFSKQTKITHDSDNENQGESVITSNNESDSSSDFETSRKHKLRRKSSRNVSFHYQALPICVVGDNSVKIPDTPSSTRDITLSSAHVIEDSSDSEFHISNDTSNDEPANKSITFAARALEKTDLEFIRKERKRKKRPRKSIFEDK</sequence>
<evidence type="ECO:0000313" key="2">
    <source>
        <dbReference type="Proteomes" id="UP001652661"/>
    </source>
</evidence>
<gene>
    <name evidence="3 4" type="primary">LOC121502279</name>
</gene>
<proteinExistence type="predicted"/>
<feature type="region of interest" description="Disordered" evidence="1">
    <location>
        <begin position="92"/>
        <end position="111"/>
    </location>
</feature>
<feature type="compositionally biased region" description="Low complexity" evidence="1">
    <location>
        <begin position="25"/>
        <end position="36"/>
    </location>
</feature>
<dbReference type="GeneID" id="121502279"/>